<keyword evidence="5 12" id="KW-0547">Nucleotide-binding</keyword>
<dbReference type="InterPro" id="IPR044140">
    <property type="entry name" value="ProRS_anticodon_short"/>
</dbReference>
<keyword evidence="7 12" id="KW-0648">Protein biosynthesis</keyword>
<dbReference type="SUPFAM" id="SSF55826">
    <property type="entry name" value="YbaK/ProRS associated domain"/>
    <property type="match status" value="1"/>
</dbReference>
<dbReference type="InterPro" id="IPR045864">
    <property type="entry name" value="aa-tRNA-synth_II/BPL/LPL"/>
</dbReference>
<comment type="catalytic activity">
    <reaction evidence="9 12">
        <text>tRNA(Pro) + L-proline + ATP = L-prolyl-tRNA(Pro) + AMP + diphosphate</text>
        <dbReference type="Rhea" id="RHEA:14305"/>
        <dbReference type="Rhea" id="RHEA-COMP:9700"/>
        <dbReference type="Rhea" id="RHEA-COMP:9702"/>
        <dbReference type="ChEBI" id="CHEBI:30616"/>
        <dbReference type="ChEBI" id="CHEBI:33019"/>
        <dbReference type="ChEBI" id="CHEBI:60039"/>
        <dbReference type="ChEBI" id="CHEBI:78442"/>
        <dbReference type="ChEBI" id="CHEBI:78532"/>
        <dbReference type="ChEBI" id="CHEBI:456215"/>
        <dbReference type="EC" id="6.1.1.15"/>
    </reaction>
</comment>
<dbReference type="InterPro" id="IPR036754">
    <property type="entry name" value="YbaK/aa-tRNA-synt-asso_dom_sf"/>
</dbReference>
<dbReference type="InterPro" id="IPR004154">
    <property type="entry name" value="Anticodon-bd"/>
</dbReference>
<dbReference type="CDD" id="cd00779">
    <property type="entry name" value="ProRS_core_prok"/>
    <property type="match status" value="1"/>
</dbReference>
<dbReference type="InterPro" id="IPR007214">
    <property type="entry name" value="YbaK/aa-tRNA-synth-assoc-dom"/>
</dbReference>
<protein>
    <recommendedName>
        <fullName evidence="12">Proline--tRNA ligase</fullName>
        <ecNumber evidence="12">6.1.1.15</ecNumber>
    </recommendedName>
    <alternativeName>
        <fullName evidence="12">Prolyl-tRNA synthetase</fullName>
        <shortName evidence="12">ProRS</shortName>
    </alternativeName>
</protein>
<keyword evidence="4 12" id="KW-0436">Ligase</keyword>
<dbReference type="GO" id="GO:0140096">
    <property type="term" value="F:catalytic activity, acting on a protein"/>
    <property type="evidence" value="ECO:0007669"/>
    <property type="project" value="UniProtKB-ARBA"/>
</dbReference>
<dbReference type="InterPro" id="IPR036621">
    <property type="entry name" value="Anticodon-bd_dom_sf"/>
</dbReference>
<evidence type="ECO:0000256" key="7">
    <source>
        <dbReference type="ARBA" id="ARBA00022917"/>
    </source>
</evidence>
<evidence type="ECO:0000256" key="9">
    <source>
        <dbReference type="ARBA" id="ARBA00047671"/>
    </source>
</evidence>
<dbReference type="EC" id="6.1.1.15" evidence="12"/>
<keyword evidence="15" id="KW-1185">Reference proteome</keyword>
<dbReference type="CDD" id="cd04334">
    <property type="entry name" value="ProRS-INS"/>
    <property type="match status" value="1"/>
</dbReference>
<evidence type="ECO:0000256" key="12">
    <source>
        <dbReference type="HAMAP-Rule" id="MF_01569"/>
    </source>
</evidence>
<evidence type="ECO:0000256" key="3">
    <source>
        <dbReference type="ARBA" id="ARBA00022490"/>
    </source>
</evidence>
<dbReference type="InterPro" id="IPR006195">
    <property type="entry name" value="aa-tRNA-synth_II"/>
</dbReference>
<evidence type="ECO:0000256" key="8">
    <source>
        <dbReference type="ARBA" id="ARBA00023146"/>
    </source>
</evidence>
<feature type="domain" description="Aminoacyl-transfer RNA synthetases class-II family profile" evidence="13">
    <location>
        <begin position="38"/>
        <end position="467"/>
    </location>
</feature>
<dbReference type="Gene3D" id="3.40.50.800">
    <property type="entry name" value="Anticodon-binding domain"/>
    <property type="match status" value="1"/>
</dbReference>
<dbReference type="FunFam" id="3.30.930.10:FF:000065">
    <property type="entry name" value="Proline--tRNA ligase"/>
    <property type="match status" value="1"/>
</dbReference>
<dbReference type="HAMAP" id="MF_01569">
    <property type="entry name" value="Pro_tRNA_synth_type1"/>
    <property type="match status" value="1"/>
</dbReference>
<evidence type="ECO:0000256" key="2">
    <source>
        <dbReference type="ARBA" id="ARBA00011738"/>
    </source>
</evidence>
<dbReference type="EMBL" id="JADPIE010000003">
    <property type="protein sequence ID" value="MBF8436671.1"/>
    <property type="molecule type" value="Genomic_DNA"/>
</dbReference>
<comment type="caution">
    <text evidence="14">The sequence shown here is derived from an EMBL/GenBank/DDBJ whole genome shotgun (WGS) entry which is preliminary data.</text>
</comment>
<dbReference type="PIRSF" id="PIRSF001535">
    <property type="entry name" value="ProRS_1"/>
    <property type="match status" value="1"/>
</dbReference>
<dbReference type="PANTHER" id="PTHR42753">
    <property type="entry name" value="MITOCHONDRIAL RIBOSOME PROTEIN L39/PROLYL-TRNA LIGASE FAMILY MEMBER"/>
    <property type="match status" value="1"/>
</dbReference>
<evidence type="ECO:0000259" key="13">
    <source>
        <dbReference type="PROSITE" id="PS50862"/>
    </source>
</evidence>
<dbReference type="GO" id="GO:0004827">
    <property type="term" value="F:proline-tRNA ligase activity"/>
    <property type="evidence" value="ECO:0007669"/>
    <property type="project" value="UniProtKB-UniRule"/>
</dbReference>
<dbReference type="GO" id="GO:0005829">
    <property type="term" value="C:cytosol"/>
    <property type="evidence" value="ECO:0007669"/>
    <property type="project" value="TreeGrafter"/>
</dbReference>
<comment type="domain">
    <text evidence="12">Consists of three domains: the N-terminal catalytic domain, the editing domain and the C-terminal anticodon-binding domain.</text>
</comment>
<evidence type="ECO:0000313" key="14">
    <source>
        <dbReference type="EMBL" id="MBF8436671.1"/>
    </source>
</evidence>
<dbReference type="InterPro" id="IPR050062">
    <property type="entry name" value="Pro-tRNA_synthetase"/>
</dbReference>
<dbReference type="Pfam" id="PF00587">
    <property type="entry name" value="tRNA-synt_2b"/>
    <property type="match status" value="1"/>
</dbReference>
<dbReference type="GO" id="GO:0006433">
    <property type="term" value="P:prolyl-tRNA aminoacylation"/>
    <property type="evidence" value="ECO:0007669"/>
    <property type="project" value="UniProtKB-UniRule"/>
</dbReference>
<dbReference type="Pfam" id="PF04073">
    <property type="entry name" value="tRNA_edit"/>
    <property type="match status" value="1"/>
</dbReference>
<dbReference type="SUPFAM" id="SSF52954">
    <property type="entry name" value="Class II aaRS ABD-related"/>
    <property type="match status" value="1"/>
</dbReference>
<comment type="subunit">
    <text evidence="2 12">Homodimer.</text>
</comment>
<comment type="similarity">
    <text evidence="11 12">Belongs to the class-II aminoacyl-tRNA synthetase family. ProS type 1 subfamily.</text>
</comment>
<keyword evidence="3 12" id="KW-0963">Cytoplasm</keyword>
<dbReference type="Proteomes" id="UP000621436">
    <property type="component" value="Unassembled WGS sequence"/>
</dbReference>
<organism evidence="14 15">
    <name type="scientific">Halonatronomonas betaini</name>
    <dbReference type="NCBI Taxonomy" id="2778430"/>
    <lineage>
        <taxon>Bacteria</taxon>
        <taxon>Bacillati</taxon>
        <taxon>Bacillota</taxon>
        <taxon>Clostridia</taxon>
        <taxon>Halanaerobiales</taxon>
        <taxon>Halarsenatibacteraceae</taxon>
        <taxon>Halonatronomonas</taxon>
    </lineage>
</organism>
<dbReference type="SUPFAM" id="SSF55681">
    <property type="entry name" value="Class II aaRS and biotin synthetases"/>
    <property type="match status" value="1"/>
</dbReference>
<dbReference type="AlphaFoldDB" id="A0A931ARS1"/>
<proteinExistence type="inferred from homology"/>
<comment type="subcellular location">
    <subcellularLocation>
        <location evidence="1 12">Cytoplasm</location>
    </subcellularLocation>
</comment>
<evidence type="ECO:0000313" key="15">
    <source>
        <dbReference type="Proteomes" id="UP000621436"/>
    </source>
</evidence>
<dbReference type="InterPro" id="IPR004500">
    <property type="entry name" value="Pro-tRNA-synth_IIa_bac-type"/>
</dbReference>
<evidence type="ECO:0000256" key="1">
    <source>
        <dbReference type="ARBA" id="ARBA00004496"/>
    </source>
</evidence>
<keyword evidence="8 12" id="KW-0030">Aminoacyl-tRNA synthetase</keyword>
<evidence type="ECO:0000256" key="5">
    <source>
        <dbReference type="ARBA" id="ARBA00022741"/>
    </source>
</evidence>
<dbReference type="FunFam" id="3.30.930.10:FF:000042">
    <property type="entry name" value="probable proline--tRNA ligase, mitochondrial"/>
    <property type="match status" value="1"/>
</dbReference>
<comment type="function">
    <text evidence="10 12">Catalyzes the attachment of proline to tRNA(Pro) in a two-step reaction: proline is first activated by ATP to form Pro-AMP and then transferred to the acceptor end of tRNA(Pro). As ProRS can inadvertently accommodate and process non-cognate amino acids such as alanine and cysteine, to avoid such errors it has two additional distinct editing activities against alanine. One activity is designated as 'pretransfer' editing and involves the tRNA(Pro)-independent hydrolysis of activated Ala-AMP. The other activity is designated 'posttransfer' editing and involves deacylation of mischarged Ala-tRNA(Pro). The misacylated Cys-tRNA(Pro) is not edited by ProRS.</text>
</comment>
<dbReference type="GO" id="GO:0005524">
    <property type="term" value="F:ATP binding"/>
    <property type="evidence" value="ECO:0007669"/>
    <property type="project" value="UniProtKB-UniRule"/>
</dbReference>
<dbReference type="InterPro" id="IPR002316">
    <property type="entry name" value="Pro-tRNA-ligase_IIa"/>
</dbReference>
<gene>
    <name evidence="12" type="primary">proS</name>
    <name evidence="14" type="ORF">I0Q91_06265</name>
</gene>
<dbReference type="CDD" id="cd00861">
    <property type="entry name" value="ProRS_anticodon_short"/>
    <property type="match status" value="1"/>
</dbReference>
<evidence type="ECO:0000256" key="4">
    <source>
        <dbReference type="ARBA" id="ARBA00022598"/>
    </source>
</evidence>
<dbReference type="NCBIfam" id="NF006625">
    <property type="entry name" value="PRK09194.1"/>
    <property type="match status" value="1"/>
</dbReference>
<accession>A0A931ARS1</accession>
<sequence>MRLSKYYMPTLKEEPADADIASHKLMLRAGMMRALSSGVYSYFPLGYRVIRKVENIVREEMDKSGALEVLMPAMQNAEIWQESGRWEDFGPLMIKFEDRKKRQYCLGPTHEEVVADMIRDEIRSYKDLPYNLYQIQTKVRDEIRPRFGLLRAREFIMKDAYTLDTDYEGLDEQYQVMYDTYSNIFERCGLEARVVRADSGAMGGSSSHEFMVLADTGEDELAFCTSCDYAANVERAEAFIELDESGETIEADLEEVHTPGAKTIEDLVDMLELPASKMVKSMAYIADGEPVVALIRGDDQLNEIKLKNYLGAVELRPAHPEEFEDIFGSVAGFIGPVNLANDVKVIADRKIKELSNVVTGANKKDYHYVNVDIERDMNEIQDYLPLRKVIAGDKCPECHGELEIKSGIEVGHIFKLGTKYSESMNATYLDDNGREQPIVMGSYGIGITRTVAAAIEQNHDEKGIVWPVPIAPYQVIILPLGNSDDVNKAAENLYNDLNEAGIETMLDDRDERAGVKFNDAELIGIPLRVTIGSRSLKEDKFELQIRRSGEESMLDKDKAVDQIDELLSKIT</sequence>
<dbReference type="Gene3D" id="3.30.930.10">
    <property type="entry name" value="Bira Bifunctional Protein, Domain 2"/>
    <property type="match status" value="2"/>
</dbReference>
<evidence type="ECO:0000256" key="6">
    <source>
        <dbReference type="ARBA" id="ARBA00022840"/>
    </source>
</evidence>
<keyword evidence="6 12" id="KW-0067">ATP-binding</keyword>
<dbReference type="InterPro" id="IPR002314">
    <property type="entry name" value="aa-tRNA-synt_IIb"/>
</dbReference>
<evidence type="ECO:0000256" key="10">
    <source>
        <dbReference type="ARBA" id="ARBA00053664"/>
    </source>
</evidence>
<dbReference type="NCBIfam" id="TIGR00409">
    <property type="entry name" value="proS_fam_II"/>
    <property type="match status" value="1"/>
</dbReference>
<dbReference type="InterPro" id="IPR033730">
    <property type="entry name" value="ProRS_core_prok"/>
</dbReference>
<dbReference type="PANTHER" id="PTHR42753:SF2">
    <property type="entry name" value="PROLINE--TRNA LIGASE"/>
    <property type="match status" value="1"/>
</dbReference>
<dbReference type="RefSeq" id="WP_270453580.1">
    <property type="nucleotide sequence ID" value="NZ_JADPIE010000003.1"/>
</dbReference>
<dbReference type="Pfam" id="PF03129">
    <property type="entry name" value="HGTP_anticodon"/>
    <property type="match status" value="1"/>
</dbReference>
<reference evidence="14" key="1">
    <citation type="submission" date="2020-11" db="EMBL/GenBank/DDBJ databases">
        <title>Halonatronomonas betainensis gen. nov., sp. nov. a novel haloalkaliphilic representative of the family Halanaerobiacae capable of betaine degradation.</title>
        <authorList>
            <person name="Boltyanskaya Y."/>
            <person name="Kevbrin V."/>
            <person name="Detkova E."/>
            <person name="Grouzdev D.S."/>
            <person name="Koziaeva V."/>
            <person name="Zhilina T."/>
        </authorList>
    </citation>
    <scope>NUCLEOTIDE SEQUENCE</scope>
    <source>
        <strain evidence="14">Z-7014</strain>
    </source>
</reference>
<name>A0A931ARS1_9FIRM</name>
<dbReference type="GO" id="GO:0002161">
    <property type="term" value="F:aminoacyl-tRNA deacylase activity"/>
    <property type="evidence" value="ECO:0007669"/>
    <property type="project" value="InterPro"/>
</dbReference>
<evidence type="ECO:0000256" key="11">
    <source>
        <dbReference type="ARBA" id="ARBA00060755"/>
    </source>
</evidence>
<dbReference type="GO" id="GO:0016740">
    <property type="term" value="F:transferase activity"/>
    <property type="evidence" value="ECO:0007669"/>
    <property type="project" value="UniProtKB-ARBA"/>
</dbReference>
<dbReference type="PRINTS" id="PR01046">
    <property type="entry name" value="TRNASYNTHPRO"/>
</dbReference>
<dbReference type="PROSITE" id="PS50862">
    <property type="entry name" value="AA_TRNA_LIGASE_II"/>
    <property type="match status" value="1"/>
</dbReference>
<dbReference type="InterPro" id="IPR023717">
    <property type="entry name" value="Pro-tRNA-Synthase_IIa_type1"/>
</dbReference>